<dbReference type="AlphaFoldDB" id="A0AAW2XLF0"/>
<protein>
    <submittedName>
        <fullName evidence="1">Uncharacterized protein</fullName>
    </submittedName>
</protein>
<evidence type="ECO:0000313" key="1">
    <source>
        <dbReference type="EMBL" id="KAL0454933.1"/>
    </source>
</evidence>
<organism evidence="1">
    <name type="scientific">Sesamum latifolium</name>
    <dbReference type="NCBI Taxonomy" id="2727402"/>
    <lineage>
        <taxon>Eukaryota</taxon>
        <taxon>Viridiplantae</taxon>
        <taxon>Streptophyta</taxon>
        <taxon>Embryophyta</taxon>
        <taxon>Tracheophyta</taxon>
        <taxon>Spermatophyta</taxon>
        <taxon>Magnoliopsida</taxon>
        <taxon>eudicotyledons</taxon>
        <taxon>Gunneridae</taxon>
        <taxon>Pentapetalae</taxon>
        <taxon>asterids</taxon>
        <taxon>lamiids</taxon>
        <taxon>Lamiales</taxon>
        <taxon>Pedaliaceae</taxon>
        <taxon>Sesamum</taxon>
    </lineage>
</organism>
<sequence length="102" mass="10880">MVRSGRDFRHFVLPSGRGLQQEFPRLRTESRGLLGRDVRSTSSVVPTVWASGPCACGSVTVLSAAEAGCVFAEDDNTSSGGESVKLAHRLHTCTVPDQFGCI</sequence>
<accession>A0AAW2XLF0</accession>
<proteinExistence type="predicted"/>
<dbReference type="EMBL" id="JACGWN010000003">
    <property type="protein sequence ID" value="KAL0454933.1"/>
    <property type="molecule type" value="Genomic_DNA"/>
</dbReference>
<name>A0AAW2XLF0_9LAMI</name>
<reference evidence="1" key="2">
    <citation type="journal article" date="2024" name="Plant">
        <title>Genomic evolution and insights into agronomic trait innovations of Sesamum species.</title>
        <authorList>
            <person name="Miao H."/>
            <person name="Wang L."/>
            <person name="Qu L."/>
            <person name="Liu H."/>
            <person name="Sun Y."/>
            <person name="Le M."/>
            <person name="Wang Q."/>
            <person name="Wei S."/>
            <person name="Zheng Y."/>
            <person name="Lin W."/>
            <person name="Duan Y."/>
            <person name="Cao H."/>
            <person name="Xiong S."/>
            <person name="Wang X."/>
            <person name="Wei L."/>
            <person name="Li C."/>
            <person name="Ma Q."/>
            <person name="Ju M."/>
            <person name="Zhao R."/>
            <person name="Li G."/>
            <person name="Mu C."/>
            <person name="Tian Q."/>
            <person name="Mei H."/>
            <person name="Zhang T."/>
            <person name="Gao T."/>
            <person name="Zhang H."/>
        </authorList>
    </citation>
    <scope>NUCLEOTIDE SEQUENCE</scope>
    <source>
        <strain evidence="1">KEN1</strain>
    </source>
</reference>
<comment type="caution">
    <text evidence="1">The sequence shown here is derived from an EMBL/GenBank/DDBJ whole genome shotgun (WGS) entry which is preliminary data.</text>
</comment>
<reference evidence="1" key="1">
    <citation type="submission" date="2020-06" db="EMBL/GenBank/DDBJ databases">
        <authorList>
            <person name="Li T."/>
            <person name="Hu X."/>
            <person name="Zhang T."/>
            <person name="Song X."/>
            <person name="Zhang H."/>
            <person name="Dai N."/>
            <person name="Sheng W."/>
            <person name="Hou X."/>
            <person name="Wei L."/>
        </authorList>
    </citation>
    <scope>NUCLEOTIDE SEQUENCE</scope>
    <source>
        <strain evidence="1">KEN1</strain>
        <tissue evidence="1">Leaf</tissue>
    </source>
</reference>
<gene>
    <name evidence="1" type="ORF">Slati_0832500</name>
</gene>